<dbReference type="Gene3D" id="3.30.710.10">
    <property type="entry name" value="Potassium Channel Kv1.1, Chain A"/>
    <property type="match status" value="1"/>
</dbReference>
<dbReference type="InParanoid" id="A0A3B1JBX8"/>
<evidence type="ECO:0000259" key="3">
    <source>
        <dbReference type="PROSITE" id="PS50097"/>
    </source>
</evidence>
<feature type="domain" description="BTB" evidence="3">
    <location>
        <begin position="29"/>
        <end position="96"/>
    </location>
</feature>
<dbReference type="GeneTree" id="ENSGT00940000162424"/>
<dbReference type="InterPro" id="IPR017096">
    <property type="entry name" value="BTB-kelch_protein"/>
</dbReference>
<dbReference type="Ensembl" id="ENSAMXT00000054138.1">
    <property type="protein sequence ID" value="ENSAMXP00000039862.1"/>
    <property type="gene ID" value="ENSAMXG00000040891.1"/>
</dbReference>
<dbReference type="SMART" id="SM00875">
    <property type="entry name" value="BACK"/>
    <property type="match status" value="1"/>
</dbReference>
<dbReference type="Proteomes" id="UP000018467">
    <property type="component" value="Unassembled WGS sequence"/>
</dbReference>
<dbReference type="CDD" id="cd18473">
    <property type="entry name" value="BACK_KLHL34"/>
    <property type="match status" value="1"/>
</dbReference>
<reference evidence="4" key="4">
    <citation type="submission" date="2025-09" db="UniProtKB">
        <authorList>
            <consortium name="Ensembl"/>
        </authorList>
    </citation>
    <scope>IDENTIFICATION</scope>
</reference>
<reference evidence="5" key="1">
    <citation type="submission" date="2013-03" db="EMBL/GenBank/DDBJ databases">
        <authorList>
            <person name="Jeffery W."/>
            <person name="Warren W."/>
            <person name="Wilson R.K."/>
        </authorList>
    </citation>
    <scope>NUCLEOTIDE SEQUENCE</scope>
    <source>
        <strain evidence="5">female</strain>
    </source>
</reference>
<dbReference type="SUPFAM" id="SSF117281">
    <property type="entry name" value="Kelch motif"/>
    <property type="match status" value="1"/>
</dbReference>
<keyword evidence="1" id="KW-0880">Kelch repeat</keyword>
<dbReference type="Bgee" id="ENSAMXG00000040891">
    <property type="expression patterns" value="Expressed in heart"/>
</dbReference>
<dbReference type="PANTHER" id="PTHR45632">
    <property type="entry name" value="LD33804P"/>
    <property type="match status" value="1"/>
</dbReference>
<sequence>MSYFLILSKSHGSRMLSRFQSLREDRRMCDIILEAEGKEFLAHRTLLACSSDYFWSMFQDHTLESGAHTVSLPALTSVGLEQVLDFIYTSWISLSPSTLEDTLEAACYLQITDAVDLCTEYISDSLSLDNCCFFANVAARYGLSEAVADTNRFIARNMSKLLGPNRERSGLLELNIESLQEVLATQEMPGVKETVLLQFALDWLGCNPLPALESNSLLSRVRFSLVPPDELIRLSAQKPALRTPFIHSLVQKALHYHTQGPLQPLVQSVHTSLRATTNRILLVGGGREADRPQTQIQSFDERSRKFHKLSITMPKKLQYQGICVVGNFLFVLGGEVVEVDAENEKTAVMTVSDQVWRYDPRFDRWEEMEPLLQKRAQFSCCVVNGVIYAIGGRGQRGEPALSSVERYDMKAGCWRSGVALPHAVHGQACATIRRGIYISGGIHSNQPESSKELLFLNTHDSDAWERRSAMSIARFGHQMATIKECIYAFLGMYEPFCDIERYDPAQDQWTRLKPLLHDCFCYGLTVTAGGRALMFGGRKWQDGQELCTPDVLEYDPEYDSWKKVCKLPGPLCGTQCAVMTISELIEK</sequence>
<dbReference type="Pfam" id="PF24681">
    <property type="entry name" value="Kelch_KLHDC2_KLHL20_DRC7"/>
    <property type="match status" value="1"/>
</dbReference>
<dbReference type="AlphaFoldDB" id="A0A3B1JBX8"/>
<dbReference type="Pfam" id="PF00651">
    <property type="entry name" value="BTB"/>
    <property type="match status" value="1"/>
</dbReference>
<organism evidence="4 5">
    <name type="scientific">Astyanax mexicanus</name>
    <name type="common">Blind cave fish</name>
    <name type="synonym">Astyanax fasciatus mexicanus</name>
    <dbReference type="NCBI Taxonomy" id="7994"/>
    <lineage>
        <taxon>Eukaryota</taxon>
        <taxon>Metazoa</taxon>
        <taxon>Chordata</taxon>
        <taxon>Craniata</taxon>
        <taxon>Vertebrata</taxon>
        <taxon>Euteleostomi</taxon>
        <taxon>Actinopterygii</taxon>
        <taxon>Neopterygii</taxon>
        <taxon>Teleostei</taxon>
        <taxon>Ostariophysi</taxon>
        <taxon>Characiformes</taxon>
        <taxon>Characoidei</taxon>
        <taxon>Acestrorhamphidae</taxon>
        <taxon>Acestrorhamphinae</taxon>
        <taxon>Astyanax</taxon>
    </lineage>
</organism>
<dbReference type="OrthoDB" id="10027872at2759"/>
<dbReference type="PANTHER" id="PTHR45632:SF8">
    <property type="entry name" value="KELCH-LIKE PROTEIN 34"/>
    <property type="match status" value="1"/>
</dbReference>
<keyword evidence="2" id="KW-0677">Repeat</keyword>
<protein>
    <submittedName>
        <fullName evidence="4">Kelch like family member 34</fullName>
    </submittedName>
</protein>
<keyword evidence="5" id="KW-1185">Reference proteome</keyword>
<dbReference type="PIRSF" id="PIRSF037037">
    <property type="entry name" value="Kelch-like_protein_gigaxonin"/>
    <property type="match status" value="1"/>
</dbReference>
<dbReference type="Pfam" id="PF07707">
    <property type="entry name" value="BACK"/>
    <property type="match status" value="1"/>
</dbReference>
<dbReference type="Gene3D" id="1.25.40.420">
    <property type="match status" value="1"/>
</dbReference>
<dbReference type="STRING" id="7994.ENSAMXP00000039862"/>
<proteinExistence type="predicted"/>
<name>A0A3B1JBX8_ASTMX</name>
<reference evidence="5" key="2">
    <citation type="journal article" date="2014" name="Nat. Commun.">
        <title>The cavefish genome reveals candidate genes for eye loss.</title>
        <authorList>
            <person name="McGaugh S.E."/>
            <person name="Gross J.B."/>
            <person name="Aken B."/>
            <person name="Blin M."/>
            <person name="Borowsky R."/>
            <person name="Chalopin D."/>
            <person name="Hinaux H."/>
            <person name="Jeffery W.R."/>
            <person name="Keene A."/>
            <person name="Ma L."/>
            <person name="Minx P."/>
            <person name="Murphy D."/>
            <person name="O'Quin K.E."/>
            <person name="Retaux S."/>
            <person name="Rohner N."/>
            <person name="Searle S.M."/>
            <person name="Stahl B.A."/>
            <person name="Tabin C."/>
            <person name="Volff J.N."/>
            <person name="Yoshizawa M."/>
            <person name="Warren W.C."/>
        </authorList>
    </citation>
    <scope>NUCLEOTIDE SEQUENCE [LARGE SCALE GENOMIC DNA]</scope>
    <source>
        <strain evidence="5">female</strain>
    </source>
</reference>
<dbReference type="InterPro" id="IPR015915">
    <property type="entry name" value="Kelch-typ_b-propeller"/>
</dbReference>
<dbReference type="SUPFAM" id="SSF54695">
    <property type="entry name" value="POZ domain"/>
    <property type="match status" value="1"/>
</dbReference>
<reference evidence="4" key="3">
    <citation type="submission" date="2025-08" db="UniProtKB">
        <authorList>
            <consortium name="Ensembl"/>
        </authorList>
    </citation>
    <scope>IDENTIFICATION</scope>
</reference>
<accession>A0A3B1JBX8</accession>
<dbReference type="InterPro" id="IPR006652">
    <property type="entry name" value="Kelch_1"/>
</dbReference>
<evidence type="ECO:0000256" key="1">
    <source>
        <dbReference type="ARBA" id="ARBA00022441"/>
    </source>
</evidence>
<evidence type="ECO:0000313" key="5">
    <source>
        <dbReference type="Proteomes" id="UP000018467"/>
    </source>
</evidence>
<dbReference type="PROSITE" id="PS50097">
    <property type="entry name" value="BTB"/>
    <property type="match status" value="1"/>
</dbReference>
<dbReference type="SMART" id="SM00225">
    <property type="entry name" value="BTB"/>
    <property type="match status" value="1"/>
</dbReference>
<dbReference type="InterPro" id="IPR011705">
    <property type="entry name" value="BACK"/>
</dbReference>
<dbReference type="SMART" id="SM00612">
    <property type="entry name" value="Kelch"/>
    <property type="match status" value="5"/>
</dbReference>
<dbReference type="Pfam" id="PF01344">
    <property type="entry name" value="Kelch_1"/>
    <property type="match status" value="1"/>
</dbReference>
<dbReference type="InterPro" id="IPR011333">
    <property type="entry name" value="SKP1/BTB/POZ_sf"/>
</dbReference>
<evidence type="ECO:0000256" key="2">
    <source>
        <dbReference type="ARBA" id="ARBA00022737"/>
    </source>
</evidence>
<evidence type="ECO:0000313" key="4">
    <source>
        <dbReference type="Ensembl" id="ENSAMXP00000039862.1"/>
    </source>
</evidence>
<dbReference type="InterPro" id="IPR000210">
    <property type="entry name" value="BTB/POZ_dom"/>
</dbReference>
<dbReference type="Gene3D" id="2.120.10.80">
    <property type="entry name" value="Kelch-type beta propeller"/>
    <property type="match status" value="1"/>
</dbReference>